<feature type="compositionally biased region" description="Polar residues" evidence="1">
    <location>
        <begin position="21"/>
        <end position="33"/>
    </location>
</feature>
<evidence type="ECO:0000313" key="4">
    <source>
        <dbReference type="Proteomes" id="UP001201812"/>
    </source>
</evidence>
<feature type="region of interest" description="Disordered" evidence="1">
    <location>
        <begin position="86"/>
        <end position="107"/>
    </location>
</feature>
<name>A0AAD4N338_9BILA</name>
<evidence type="ECO:0000259" key="2">
    <source>
        <dbReference type="PROSITE" id="PS51673"/>
    </source>
</evidence>
<accession>A0AAD4N338</accession>
<feature type="compositionally biased region" description="Basic and acidic residues" evidence="1">
    <location>
        <begin position="89"/>
        <end position="107"/>
    </location>
</feature>
<dbReference type="EMBL" id="JAKKPZ010000019">
    <property type="protein sequence ID" value="KAI1712119.1"/>
    <property type="molecule type" value="Genomic_DNA"/>
</dbReference>
<proteinExistence type="predicted"/>
<dbReference type="InterPro" id="IPR024771">
    <property type="entry name" value="SUZ"/>
</dbReference>
<sequence length="107" mass="12132">MDDQSPQIRVLRRDRGPAQNLLASNQNEVNKPTTIQDREAIYQKARERIFGEPAPPLGIDEPEISDAEAKQASVQRLKQAIINALAEDSEVHENDKKKDDDKKDSRK</sequence>
<dbReference type="PROSITE" id="PS51673">
    <property type="entry name" value="SUZ"/>
    <property type="match status" value="1"/>
</dbReference>
<organism evidence="3 4">
    <name type="scientific">Ditylenchus destructor</name>
    <dbReference type="NCBI Taxonomy" id="166010"/>
    <lineage>
        <taxon>Eukaryota</taxon>
        <taxon>Metazoa</taxon>
        <taxon>Ecdysozoa</taxon>
        <taxon>Nematoda</taxon>
        <taxon>Chromadorea</taxon>
        <taxon>Rhabditida</taxon>
        <taxon>Tylenchina</taxon>
        <taxon>Tylenchomorpha</taxon>
        <taxon>Sphaerularioidea</taxon>
        <taxon>Anguinidae</taxon>
        <taxon>Anguininae</taxon>
        <taxon>Ditylenchus</taxon>
    </lineage>
</organism>
<feature type="region of interest" description="Disordered" evidence="1">
    <location>
        <begin position="1"/>
        <end position="33"/>
    </location>
</feature>
<evidence type="ECO:0000313" key="3">
    <source>
        <dbReference type="EMBL" id="KAI1712119.1"/>
    </source>
</evidence>
<dbReference type="Proteomes" id="UP001201812">
    <property type="component" value="Unassembled WGS sequence"/>
</dbReference>
<protein>
    <submittedName>
        <fullName evidence="3">SUZ domain-containing protein</fullName>
    </submittedName>
</protein>
<gene>
    <name evidence="3" type="ORF">DdX_09661</name>
</gene>
<evidence type="ECO:0000256" key="1">
    <source>
        <dbReference type="SAM" id="MobiDB-lite"/>
    </source>
</evidence>
<dbReference type="AlphaFoldDB" id="A0AAD4N338"/>
<comment type="caution">
    <text evidence="3">The sequence shown here is derived from an EMBL/GenBank/DDBJ whole genome shotgun (WGS) entry which is preliminary data.</text>
</comment>
<feature type="domain" description="SUZ" evidence="2">
    <location>
        <begin position="1"/>
        <end position="54"/>
    </location>
</feature>
<keyword evidence="4" id="KW-1185">Reference proteome</keyword>
<reference evidence="3" key="1">
    <citation type="submission" date="2022-01" db="EMBL/GenBank/DDBJ databases">
        <title>Genome Sequence Resource for Two Populations of Ditylenchus destructor, the Migratory Endoparasitic Phytonematode.</title>
        <authorList>
            <person name="Zhang H."/>
            <person name="Lin R."/>
            <person name="Xie B."/>
        </authorList>
    </citation>
    <scope>NUCLEOTIDE SEQUENCE</scope>
    <source>
        <strain evidence="3">BazhouSP</strain>
    </source>
</reference>
<dbReference type="Pfam" id="PF12752">
    <property type="entry name" value="SUZ"/>
    <property type="match status" value="1"/>
</dbReference>